<dbReference type="InterPro" id="IPR036875">
    <property type="entry name" value="Znf_CCHC_sf"/>
</dbReference>
<feature type="domain" description="CCHC-type" evidence="2">
    <location>
        <begin position="162"/>
        <end position="179"/>
    </location>
</feature>
<evidence type="ECO:0000313" key="4">
    <source>
        <dbReference type="Proteomes" id="UP000016801"/>
    </source>
</evidence>
<keyword evidence="4" id="KW-1185">Reference proteome</keyword>
<evidence type="ECO:0000313" key="3">
    <source>
        <dbReference type="EMBL" id="CCE34325.1"/>
    </source>
</evidence>
<comment type="caution">
    <text evidence="3">The sequence shown here is derived from an EMBL/GenBank/DDBJ whole genome shotgun (WGS) entry which is preliminary data.</text>
</comment>
<protein>
    <recommendedName>
        <fullName evidence="2">CCHC-type domain-containing protein</fullName>
    </recommendedName>
</protein>
<dbReference type="PROSITE" id="PS50158">
    <property type="entry name" value="ZF_CCHC"/>
    <property type="match status" value="1"/>
</dbReference>
<dbReference type="STRING" id="1111077.M1WCP0"/>
<dbReference type="GO" id="GO:0003676">
    <property type="term" value="F:nucleic acid binding"/>
    <property type="evidence" value="ECO:0007669"/>
    <property type="project" value="InterPro"/>
</dbReference>
<dbReference type="HOGENOM" id="CLU_1115650_0_0_1"/>
<dbReference type="AlphaFoldDB" id="M1WCP0"/>
<name>M1WCP0_CLAP2</name>
<keyword evidence="1" id="KW-0863">Zinc-finger</keyword>
<dbReference type="InterPro" id="IPR001878">
    <property type="entry name" value="Znf_CCHC"/>
</dbReference>
<evidence type="ECO:0000259" key="2">
    <source>
        <dbReference type="PROSITE" id="PS50158"/>
    </source>
</evidence>
<keyword evidence="1" id="KW-0479">Metal-binding</keyword>
<dbReference type="SMART" id="SM00343">
    <property type="entry name" value="ZnF_C2HC"/>
    <property type="match status" value="1"/>
</dbReference>
<gene>
    <name evidence="3" type="ORF">CPUR_08257</name>
</gene>
<dbReference type="SUPFAM" id="SSF57756">
    <property type="entry name" value="Retrovirus zinc finger-like domains"/>
    <property type="match status" value="1"/>
</dbReference>
<dbReference type="Gene3D" id="4.10.60.10">
    <property type="entry name" value="Zinc finger, CCHC-type"/>
    <property type="match status" value="1"/>
</dbReference>
<dbReference type="GO" id="GO:0008270">
    <property type="term" value="F:zinc ion binding"/>
    <property type="evidence" value="ECO:0007669"/>
    <property type="project" value="UniProtKB-KW"/>
</dbReference>
<proteinExistence type="predicted"/>
<keyword evidence="1" id="KW-0862">Zinc</keyword>
<dbReference type="Pfam" id="PF00098">
    <property type="entry name" value="zf-CCHC"/>
    <property type="match status" value="1"/>
</dbReference>
<dbReference type="OrthoDB" id="5141729at2759"/>
<accession>M1WCP0</accession>
<evidence type="ECO:0000256" key="1">
    <source>
        <dbReference type="PROSITE-ProRule" id="PRU00047"/>
    </source>
</evidence>
<dbReference type="EMBL" id="CAGA01000084">
    <property type="protein sequence ID" value="CCE34325.1"/>
    <property type="molecule type" value="Genomic_DNA"/>
</dbReference>
<organism evidence="3 4">
    <name type="scientific">Claviceps purpurea (strain 20.1)</name>
    <name type="common">Ergot fungus</name>
    <name type="synonym">Sphacelia segetum</name>
    <dbReference type="NCBI Taxonomy" id="1111077"/>
    <lineage>
        <taxon>Eukaryota</taxon>
        <taxon>Fungi</taxon>
        <taxon>Dikarya</taxon>
        <taxon>Ascomycota</taxon>
        <taxon>Pezizomycotina</taxon>
        <taxon>Sordariomycetes</taxon>
        <taxon>Hypocreomycetidae</taxon>
        <taxon>Hypocreales</taxon>
        <taxon>Clavicipitaceae</taxon>
        <taxon>Claviceps</taxon>
    </lineage>
</organism>
<dbReference type="VEuPathDB" id="FungiDB:CPUR_08257"/>
<dbReference type="Proteomes" id="UP000016801">
    <property type="component" value="Unassembled WGS sequence"/>
</dbReference>
<sequence>MAQLYYVYSRLGTFQATFLPYVTRATDFNHQPAAFLTYISDTLGESHKERRAGLNLVKMRQGQNESLHAYVSRWECTLFEAGSQHFSDHVRIILLSAGLRNESKTRLDREEWPAAYADFTALLRGFDGVFSSTAAPLQVEPQQSDGDPMDISVLRAAGTRRRRCFNCDEIGHFKRDCPKAKKGENSVGVSNLGLGAASENKEEFDWGE</sequence>
<reference evidence="3 4" key="1">
    <citation type="journal article" date="2013" name="PLoS Genet.">
        <title>Plant-symbiotic fungi as chemical engineers: Multi-genome analysis of the Clavicipitaceae reveals dynamics of alkaloid loci.</title>
        <authorList>
            <person name="Schardl C.L."/>
            <person name="Young C.A."/>
            <person name="Hesse U."/>
            <person name="Amyotte S.G."/>
            <person name="Andreeva K."/>
            <person name="Calie P.J."/>
            <person name="Fleetwood D.J."/>
            <person name="Haws D.C."/>
            <person name="Moore N."/>
            <person name="Oeser B."/>
            <person name="Panaccione D.G."/>
            <person name="Schweri K.K."/>
            <person name="Voisey C.R."/>
            <person name="Farman M.L."/>
            <person name="Jaromczyk J.W."/>
            <person name="Roe B.A."/>
            <person name="O'Sullivan D.M."/>
            <person name="Scott B."/>
            <person name="Tudzynski P."/>
            <person name="An Z."/>
            <person name="Arnaoudova E.G."/>
            <person name="Bullock C.T."/>
            <person name="Charlton N.D."/>
            <person name="Chen L."/>
            <person name="Cox M."/>
            <person name="Dinkins R.D."/>
            <person name="Florea S."/>
            <person name="Glenn A.E."/>
            <person name="Gordon A."/>
            <person name="Gueldener U."/>
            <person name="Harris D.R."/>
            <person name="Hollin W."/>
            <person name="Jaromczyk J."/>
            <person name="Johnson R.D."/>
            <person name="Khan A.K."/>
            <person name="Leistner E."/>
            <person name="Leuchtmann A."/>
            <person name="Li C."/>
            <person name="Liu J."/>
            <person name="Liu J."/>
            <person name="Liu M."/>
            <person name="Mace W."/>
            <person name="Machado C."/>
            <person name="Nagabhyru P."/>
            <person name="Pan J."/>
            <person name="Schmid J."/>
            <person name="Sugawara K."/>
            <person name="Steiner U."/>
            <person name="Takach J.E."/>
            <person name="Tanaka E."/>
            <person name="Webb J.S."/>
            <person name="Wilson E.V."/>
            <person name="Wiseman J.L."/>
            <person name="Yoshida R."/>
            <person name="Zeng Z."/>
        </authorList>
    </citation>
    <scope>NUCLEOTIDE SEQUENCE [LARGE SCALE GENOMIC DNA]</scope>
    <source>
        <strain evidence="3 4">20.1</strain>
    </source>
</reference>